<feature type="transmembrane region" description="Helical" evidence="1">
    <location>
        <begin position="38"/>
        <end position="57"/>
    </location>
</feature>
<evidence type="ECO:0000256" key="1">
    <source>
        <dbReference type="SAM" id="Phobius"/>
    </source>
</evidence>
<dbReference type="RefSeq" id="WP_187996673.1">
    <property type="nucleotide sequence ID" value="NZ_JACEXG010000003.1"/>
</dbReference>
<name>A0ABS2TGY1_9ACTO</name>
<evidence type="ECO:0000313" key="2">
    <source>
        <dbReference type="EMBL" id="MBM9433363.1"/>
    </source>
</evidence>
<sequence length="106" mass="11680">MLSFLTVATTVWGLVMALAPILQIRLMIRTKDSSSVSLVWMIILVIGYLLWFSYGIASGSAPLIIANTVSSIVGTVMLIVILRYRENPQTLARQRVQEVLAEDEAA</sequence>
<dbReference type="EMBL" id="JAFFJS010000003">
    <property type="protein sequence ID" value="MBM9433363.1"/>
    <property type="molecule type" value="Genomic_DNA"/>
</dbReference>
<proteinExistence type="predicted"/>
<evidence type="ECO:0008006" key="4">
    <source>
        <dbReference type="Google" id="ProtNLM"/>
    </source>
</evidence>
<organism evidence="2 3">
    <name type="scientific">Flaviflexus equikiangi</name>
    <dbReference type="NCBI Taxonomy" id="2758573"/>
    <lineage>
        <taxon>Bacteria</taxon>
        <taxon>Bacillati</taxon>
        <taxon>Actinomycetota</taxon>
        <taxon>Actinomycetes</taxon>
        <taxon>Actinomycetales</taxon>
        <taxon>Actinomycetaceae</taxon>
        <taxon>Flaviflexus</taxon>
    </lineage>
</organism>
<reference evidence="3" key="1">
    <citation type="submission" date="2021-02" db="EMBL/GenBank/DDBJ databases">
        <title>Leucobacter sp. CX169.</title>
        <authorList>
            <person name="Cheng Y."/>
        </authorList>
    </citation>
    <scope>NUCLEOTIDE SEQUENCE [LARGE SCALE GENOMIC DNA]</scope>
    <source>
        <strain evidence="3">JY899</strain>
    </source>
</reference>
<accession>A0ABS2TGY1</accession>
<dbReference type="Proteomes" id="UP000705983">
    <property type="component" value="Unassembled WGS sequence"/>
</dbReference>
<gene>
    <name evidence="2" type="ORF">JVW63_06590</name>
</gene>
<evidence type="ECO:0000313" key="3">
    <source>
        <dbReference type="Proteomes" id="UP000705983"/>
    </source>
</evidence>
<keyword evidence="3" id="KW-1185">Reference proteome</keyword>
<dbReference type="InterPro" id="IPR004316">
    <property type="entry name" value="SWEET_rpt"/>
</dbReference>
<comment type="caution">
    <text evidence="2">The sequence shown here is derived from an EMBL/GenBank/DDBJ whole genome shotgun (WGS) entry which is preliminary data.</text>
</comment>
<feature type="transmembrane region" description="Helical" evidence="1">
    <location>
        <begin position="6"/>
        <end position="26"/>
    </location>
</feature>
<keyword evidence="1" id="KW-0472">Membrane</keyword>
<keyword evidence="1" id="KW-0812">Transmembrane</keyword>
<keyword evidence="1" id="KW-1133">Transmembrane helix</keyword>
<dbReference type="Gene3D" id="1.20.1280.290">
    <property type="match status" value="1"/>
</dbReference>
<dbReference type="Pfam" id="PF03083">
    <property type="entry name" value="MtN3_slv"/>
    <property type="match status" value="1"/>
</dbReference>
<feature type="transmembrane region" description="Helical" evidence="1">
    <location>
        <begin position="63"/>
        <end position="84"/>
    </location>
</feature>
<protein>
    <recommendedName>
        <fullName evidence="4">MtN3 and saliva related transmembrane protein</fullName>
    </recommendedName>
</protein>